<name>A0ABV3XPE5_9RHOB</name>
<evidence type="ECO:0000259" key="2">
    <source>
        <dbReference type="Pfam" id="PF12728"/>
    </source>
</evidence>
<dbReference type="Proteomes" id="UP001560019">
    <property type="component" value="Unassembled WGS sequence"/>
</dbReference>
<keyword evidence="4" id="KW-1185">Reference proteome</keyword>
<dbReference type="InterPro" id="IPR010093">
    <property type="entry name" value="SinI_DNA-bd"/>
</dbReference>
<protein>
    <submittedName>
        <fullName evidence="3">Molybdopterin biosynthesis protein</fullName>
    </submittedName>
</protein>
<feature type="domain" description="Helix-turn-helix" evidence="2">
    <location>
        <begin position="17"/>
        <end position="65"/>
    </location>
</feature>
<dbReference type="Gene3D" id="3.40.190.10">
    <property type="entry name" value="Periplasmic binding protein-like II"/>
    <property type="match status" value="1"/>
</dbReference>
<organism evidence="3 4">
    <name type="scientific">Rhodovulum iodosum</name>
    <dbReference type="NCBI Taxonomy" id="68291"/>
    <lineage>
        <taxon>Bacteria</taxon>
        <taxon>Pseudomonadati</taxon>
        <taxon>Pseudomonadota</taxon>
        <taxon>Alphaproteobacteria</taxon>
        <taxon>Rhodobacterales</taxon>
        <taxon>Paracoccaceae</taxon>
        <taxon>Rhodovulum</taxon>
    </lineage>
</organism>
<dbReference type="NCBIfam" id="TIGR01764">
    <property type="entry name" value="excise"/>
    <property type="match status" value="1"/>
</dbReference>
<dbReference type="PANTHER" id="PTHR38431">
    <property type="entry name" value="BLL2305 PROTEIN"/>
    <property type="match status" value="1"/>
</dbReference>
<dbReference type="InterPro" id="IPR041657">
    <property type="entry name" value="HTH_17"/>
</dbReference>
<dbReference type="PANTHER" id="PTHR38431:SF1">
    <property type="entry name" value="BLL2305 PROTEIN"/>
    <property type="match status" value="1"/>
</dbReference>
<evidence type="ECO:0000313" key="4">
    <source>
        <dbReference type="Proteomes" id="UP001560019"/>
    </source>
</evidence>
<sequence length="303" mass="32686">MCRTMTEVDENRAAPEFLTVRELAELLRIKERKVYELAASGEVPVSRVTGKLLFPERDIRAWIAGGSSGGPAGPAVRRPDIFLGSHDPLLDWAIRQSRCGLATRFDGSLDGLSRFAAAEGVASGLHIRDAASGEWNLPRVAAACADQNAVLVAWARRRKGLVVRPEDKGRIGSIADLVGRTVVPRPPETGTQAMLEDLLAAECLDPADLSFCESAPTEDDAVRAVAQGGAEIAFGLESGARLFGLHFVPVVEERFDLLVDRAAWFEPPLQRLLAFCGTDSFRAHAAATPGYDISELGTVRWNA</sequence>
<dbReference type="InterPro" id="IPR024370">
    <property type="entry name" value="PBP_domain"/>
</dbReference>
<reference evidence="3 4" key="1">
    <citation type="submission" date="2024-06" db="EMBL/GenBank/DDBJ databases">
        <title>Genome of Rhodovulum iodosum, a marine photoferrotroph.</title>
        <authorList>
            <person name="Bianchini G."/>
            <person name="Nikeleit V."/>
            <person name="Kappler A."/>
            <person name="Bryce C."/>
            <person name="Sanchez-Baracaldo P."/>
        </authorList>
    </citation>
    <scope>NUCLEOTIDE SEQUENCE [LARGE SCALE GENOMIC DNA]</scope>
    <source>
        <strain evidence="3 4">UT/N1</strain>
    </source>
</reference>
<dbReference type="EMBL" id="JBEHHI010000001">
    <property type="protein sequence ID" value="MEX5727196.1"/>
    <property type="molecule type" value="Genomic_DNA"/>
</dbReference>
<dbReference type="SUPFAM" id="SSF53850">
    <property type="entry name" value="Periplasmic binding protein-like II"/>
    <property type="match status" value="1"/>
</dbReference>
<comment type="caution">
    <text evidence="3">The sequence shown here is derived from an EMBL/GenBank/DDBJ whole genome shotgun (WGS) entry which is preliminary data.</text>
</comment>
<proteinExistence type="predicted"/>
<dbReference type="Pfam" id="PF12728">
    <property type="entry name" value="HTH_17"/>
    <property type="match status" value="1"/>
</dbReference>
<feature type="domain" description="PBP" evidence="1">
    <location>
        <begin position="96"/>
        <end position="276"/>
    </location>
</feature>
<dbReference type="Pfam" id="PF12727">
    <property type="entry name" value="PBP_like"/>
    <property type="match status" value="1"/>
</dbReference>
<evidence type="ECO:0000313" key="3">
    <source>
        <dbReference type="EMBL" id="MEX5727196.1"/>
    </source>
</evidence>
<gene>
    <name evidence="3" type="ORF">Ga0609869_000549</name>
</gene>
<accession>A0ABV3XPE5</accession>
<evidence type="ECO:0000259" key="1">
    <source>
        <dbReference type="Pfam" id="PF12727"/>
    </source>
</evidence>